<comment type="caution">
    <text evidence="2">The sequence shown here is derived from an EMBL/GenBank/DDBJ whole genome shotgun (WGS) entry which is preliminary data.</text>
</comment>
<reference evidence="2 3" key="1">
    <citation type="submission" date="2019-03" db="EMBL/GenBank/DDBJ databases">
        <title>Genomic Encyclopedia of Type Strains, Phase IV (KMG-IV): sequencing the most valuable type-strain genomes for metagenomic binning, comparative biology and taxonomic classification.</title>
        <authorList>
            <person name="Goeker M."/>
        </authorList>
    </citation>
    <scope>NUCLEOTIDE SEQUENCE [LARGE SCALE GENOMIC DNA]</scope>
    <source>
        <strain evidence="2 3">DSM 24629</strain>
    </source>
</reference>
<feature type="transmembrane region" description="Helical" evidence="1">
    <location>
        <begin position="6"/>
        <end position="22"/>
    </location>
</feature>
<dbReference type="RefSeq" id="WP_132250634.1">
    <property type="nucleotide sequence ID" value="NZ_SMAL01000002.1"/>
</dbReference>
<evidence type="ECO:0000313" key="2">
    <source>
        <dbReference type="EMBL" id="TCT16324.1"/>
    </source>
</evidence>
<dbReference type="AlphaFoldDB" id="A0A4R3MTD8"/>
<keyword evidence="1" id="KW-0472">Membrane</keyword>
<organism evidence="2 3">
    <name type="scientific">Natranaerovirga pectinivora</name>
    <dbReference type="NCBI Taxonomy" id="682400"/>
    <lineage>
        <taxon>Bacteria</taxon>
        <taxon>Bacillati</taxon>
        <taxon>Bacillota</taxon>
        <taxon>Clostridia</taxon>
        <taxon>Lachnospirales</taxon>
        <taxon>Natranaerovirgaceae</taxon>
        <taxon>Natranaerovirga</taxon>
    </lineage>
</organism>
<accession>A0A4R3MTD8</accession>
<dbReference type="EMBL" id="SMAL01000002">
    <property type="protein sequence ID" value="TCT16324.1"/>
    <property type="molecule type" value="Genomic_DNA"/>
</dbReference>
<dbReference type="Proteomes" id="UP000294902">
    <property type="component" value="Unassembled WGS sequence"/>
</dbReference>
<keyword evidence="3" id="KW-1185">Reference proteome</keyword>
<evidence type="ECO:0000256" key="1">
    <source>
        <dbReference type="SAM" id="Phobius"/>
    </source>
</evidence>
<evidence type="ECO:0000313" key="3">
    <source>
        <dbReference type="Proteomes" id="UP000294902"/>
    </source>
</evidence>
<keyword evidence="1" id="KW-0812">Transmembrane</keyword>
<gene>
    <name evidence="2" type="ORF">EDC18_102341</name>
</gene>
<protein>
    <submittedName>
        <fullName evidence="2">Uncharacterized protein</fullName>
    </submittedName>
</protein>
<feature type="transmembrane region" description="Helical" evidence="1">
    <location>
        <begin position="52"/>
        <end position="69"/>
    </location>
</feature>
<proteinExistence type="predicted"/>
<sequence length="165" mass="19686">MIYILVGMSILFICFGIYLLSHKLILSSIYTNLFRVLFIYLIGIHNNIFRTIYFEVSIIFIAMFLGFIFKRYVLYNVTENDLLNAFDVNHIDEIPYNIYIIEDLFHYEIKILNKKEGKHVINRIRSQIKNYRHFKINIISACYIVCGFLLLLWGLAGNYKFLFLN</sequence>
<name>A0A4R3MTD8_9FIRM</name>
<keyword evidence="1" id="KW-1133">Transmembrane helix</keyword>
<feature type="transmembrane region" description="Helical" evidence="1">
    <location>
        <begin position="134"/>
        <end position="156"/>
    </location>
</feature>